<dbReference type="Gene3D" id="3.40.50.720">
    <property type="entry name" value="NAD(P)-binding Rossmann-like Domain"/>
    <property type="match status" value="1"/>
</dbReference>
<protein>
    <submittedName>
        <fullName evidence="4">SDR family NAD(P)-dependent oxidoreductase</fullName>
    </submittedName>
</protein>
<dbReference type="InterPro" id="IPR057326">
    <property type="entry name" value="KR_dom"/>
</dbReference>
<name>A0ABT3C8L8_9MYCO</name>
<dbReference type="InterPro" id="IPR002347">
    <property type="entry name" value="SDR_fam"/>
</dbReference>
<evidence type="ECO:0000256" key="1">
    <source>
        <dbReference type="ARBA" id="ARBA00023002"/>
    </source>
</evidence>
<dbReference type="SUPFAM" id="SSF51735">
    <property type="entry name" value="NAD(P)-binding Rossmann-fold domains"/>
    <property type="match status" value="1"/>
</dbReference>
<dbReference type="PRINTS" id="PR00081">
    <property type="entry name" value="GDHRDH"/>
</dbReference>
<evidence type="ECO:0000313" key="4">
    <source>
        <dbReference type="EMBL" id="MCV7225824.1"/>
    </source>
</evidence>
<feature type="region of interest" description="Disordered" evidence="2">
    <location>
        <begin position="275"/>
        <end position="294"/>
    </location>
</feature>
<comment type="caution">
    <text evidence="4">The sequence shown here is derived from an EMBL/GenBank/DDBJ whole genome shotgun (WGS) entry which is preliminary data.</text>
</comment>
<dbReference type="EMBL" id="JACKTY010000018">
    <property type="protein sequence ID" value="MCV7225824.1"/>
    <property type="molecule type" value="Genomic_DNA"/>
</dbReference>
<dbReference type="SMART" id="SM00822">
    <property type="entry name" value="PKS_KR"/>
    <property type="match status" value="1"/>
</dbReference>
<dbReference type="RefSeq" id="WP_264066639.1">
    <property type="nucleotide sequence ID" value="NZ_JACKTY010000018.1"/>
</dbReference>
<reference evidence="4 5" key="1">
    <citation type="journal article" date="2022" name="BMC Genomics">
        <title>Comparative genome analysis of mycobacteria focusing on tRNA and non-coding RNA.</title>
        <authorList>
            <person name="Behra P.R.K."/>
            <person name="Pettersson B.M.F."/>
            <person name="Ramesh M."/>
            <person name="Das S."/>
            <person name="Dasgupta S."/>
            <person name="Kirsebom L.A."/>
        </authorList>
    </citation>
    <scope>NUCLEOTIDE SEQUENCE [LARGE SCALE GENOMIC DNA]</scope>
    <source>
        <strain evidence="4 5">DSM 44078</strain>
    </source>
</reference>
<keyword evidence="5" id="KW-1185">Reference proteome</keyword>
<dbReference type="PANTHER" id="PTHR43157">
    <property type="entry name" value="PHOSPHATIDYLINOSITOL-GLYCAN BIOSYNTHESIS CLASS F PROTEIN-RELATED"/>
    <property type="match status" value="1"/>
</dbReference>
<dbReference type="Pfam" id="PF00106">
    <property type="entry name" value="adh_short"/>
    <property type="match status" value="1"/>
</dbReference>
<gene>
    <name evidence="4" type="ORF">H7J73_07235</name>
</gene>
<dbReference type="InterPro" id="IPR036291">
    <property type="entry name" value="NAD(P)-bd_dom_sf"/>
</dbReference>
<evidence type="ECO:0000313" key="5">
    <source>
        <dbReference type="Proteomes" id="UP001526201"/>
    </source>
</evidence>
<accession>A0ABT3C8L8</accession>
<feature type="domain" description="Ketoreductase" evidence="3">
    <location>
        <begin position="4"/>
        <end position="194"/>
    </location>
</feature>
<evidence type="ECO:0000259" key="3">
    <source>
        <dbReference type="SMART" id="SM00822"/>
    </source>
</evidence>
<evidence type="ECO:0000256" key="2">
    <source>
        <dbReference type="SAM" id="MobiDB-lite"/>
    </source>
</evidence>
<dbReference type="PANTHER" id="PTHR43157:SF31">
    <property type="entry name" value="PHOSPHATIDYLINOSITOL-GLYCAN BIOSYNTHESIS CLASS F PROTEIN"/>
    <property type="match status" value="1"/>
</dbReference>
<proteinExistence type="predicted"/>
<sequence length="294" mass="31503">MTGRTIVITGASDGLGAAAAARLSRSGENVVVVGRSPQKTEAVAAPLGADYFIADFADLTQVRELANQLLSRYPRIDVLANNAGGIMSAERVSTVDGHEKTFQVNHLAPFLLTSLLLDRLIESRASVLNTSSVGNRLFGHIDITDLDHERSYKAQKAYGDAKLANILFTKELHRRYHGAGISTAAFHPGPVASNFGAESGNGLLNFLYQSPLKNFALIGPEQGSDQLVWLASATPGVDWTSGEYYARHKPGRPNKQAFDPVLAEQLWERSLDMVTVSETPGHETPGPATPGAPS</sequence>
<keyword evidence="1" id="KW-0560">Oxidoreductase</keyword>
<organism evidence="4 5">
    <name type="scientific">Mycolicibacterium komossense</name>
    <dbReference type="NCBI Taxonomy" id="1779"/>
    <lineage>
        <taxon>Bacteria</taxon>
        <taxon>Bacillati</taxon>
        <taxon>Actinomycetota</taxon>
        <taxon>Actinomycetes</taxon>
        <taxon>Mycobacteriales</taxon>
        <taxon>Mycobacteriaceae</taxon>
        <taxon>Mycolicibacterium</taxon>
    </lineage>
</organism>
<dbReference type="Proteomes" id="UP001526201">
    <property type="component" value="Unassembled WGS sequence"/>
</dbReference>